<feature type="transmembrane region" description="Helical" evidence="8">
    <location>
        <begin position="201"/>
        <end position="220"/>
    </location>
</feature>
<dbReference type="Pfam" id="PF03547">
    <property type="entry name" value="Mem_trans"/>
    <property type="match status" value="1"/>
</dbReference>
<evidence type="ECO:0000313" key="9">
    <source>
        <dbReference type="EMBL" id="APB31821.1"/>
    </source>
</evidence>
<keyword evidence="5 8" id="KW-0812">Transmembrane</keyword>
<feature type="transmembrane region" description="Helical" evidence="8">
    <location>
        <begin position="98"/>
        <end position="121"/>
    </location>
</feature>
<keyword evidence="6 8" id="KW-1133">Transmembrane helix</keyword>
<dbReference type="GO" id="GO:0055085">
    <property type="term" value="P:transmembrane transport"/>
    <property type="evidence" value="ECO:0007669"/>
    <property type="project" value="InterPro"/>
</dbReference>
<sequence>MLTSYSTILVLFIIIALGYILAKRGIFTNDVSSALSFFVINFALPLEIFLRIMRDFNKQKLENLFKESFFPILVICFVLIIGYFSSSLFKVSKEQKGAFTLCFASPSAAFIGMPIILGLYGDKGLPYALLVYVVTSLSTWTIGITLLNRDSELSTHTHTPFDLSRTIKELLSPPIAAFIVASLLVVLNIPLPFFVKSLFGYIGNTTSALAMLFIGTTIFRTGIKNLTFSKEVLGILFGRFFITPLIVLLFAHLFHISNIMGAVCLLQFSIPVSNTVAILAGEKHVDVGFTDSSLTYSLLAYLFLFPIMMKLVTVFF</sequence>
<dbReference type="EMBL" id="CP017267">
    <property type="protein sequence ID" value="APB31821.1"/>
    <property type="molecule type" value="Genomic_DNA"/>
</dbReference>
<keyword evidence="7 8" id="KW-0472">Membrane</keyword>
<dbReference type="RefSeq" id="WP_071457426.1">
    <property type="nucleotide sequence ID" value="NZ_CP017267.1"/>
</dbReference>
<keyword evidence="3" id="KW-0813">Transport</keyword>
<dbReference type="GO" id="GO:0005886">
    <property type="term" value="C:plasma membrane"/>
    <property type="evidence" value="ECO:0007669"/>
    <property type="project" value="UniProtKB-SubCell"/>
</dbReference>
<evidence type="ECO:0000256" key="8">
    <source>
        <dbReference type="SAM" id="Phobius"/>
    </source>
</evidence>
<feature type="transmembrane region" description="Helical" evidence="8">
    <location>
        <begin position="34"/>
        <end position="53"/>
    </location>
</feature>
<proteinExistence type="inferred from homology"/>
<evidence type="ECO:0000256" key="3">
    <source>
        <dbReference type="ARBA" id="ARBA00022448"/>
    </source>
</evidence>
<dbReference type="InterPro" id="IPR038770">
    <property type="entry name" value="Na+/solute_symporter_sf"/>
</dbReference>
<evidence type="ECO:0000256" key="4">
    <source>
        <dbReference type="ARBA" id="ARBA00022475"/>
    </source>
</evidence>
<dbReference type="STRING" id="519472.BHY08_08330"/>
<evidence type="ECO:0008006" key="11">
    <source>
        <dbReference type="Google" id="ProtNLM"/>
    </source>
</evidence>
<feature type="transmembrane region" description="Helical" evidence="8">
    <location>
        <begin position="293"/>
        <end position="315"/>
    </location>
</feature>
<dbReference type="KEGG" id="vte:BHY08_08330"/>
<feature type="transmembrane region" description="Helical" evidence="8">
    <location>
        <begin position="175"/>
        <end position="195"/>
    </location>
</feature>
<keyword evidence="4" id="KW-1003">Cell membrane</keyword>
<evidence type="ECO:0000256" key="1">
    <source>
        <dbReference type="ARBA" id="ARBA00004651"/>
    </source>
</evidence>
<evidence type="ECO:0000256" key="5">
    <source>
        <dbReference type="ARBA" id="ARBA00022692"/>
    </source>
</evidence>
<dbReference type="PANTHER" id="PTHR36838:SF1">
    <property type="entry name" value="SLR1864 PROTEIN"/>
    <property type="match status" value="1"/>
</dbReference>
<dbReference type="AlphaFoldDB" id="A0A1J0A7A4"/>
<comment type="subcellular location">
    <subcellularLocation>
        <location evidence="1">Cell membrane</location>
        <topology evidence="1">Multi-pass membrane protein</topology>
    </subcellularLocation>
</comment>
<feature type="transmembrane region" description="Helical" evidence="8">
    <location>
        <begin position="127"/>
        <end position="147"/>
    </location>
</feature>
<feature type="transmembrane region" description="Helical" evidence="8">
    <location>
        <begin position="232"/>
        <end position="253"/>
    </location>
</feature>
<feature type="transmembrane region" description="Helical" evidence="8">
    <location>
        <begin position="68"/>
        <end position="86"/>
    </location>
</feature>
<comment type="similarity">
    <text evidence="2">Belongs to the auxin efflux carrier (TC 2.A.69) family.</text>
</comment>
<accession>A0A1J0A7A4</accession>
<feature type="transmembrane region" description="Helical" evidence="8">
    <location>
        <begin position="259"/>
        <end position="281"/>
    </location>
</feature>
<protein>
    <recommendedName>
        <fullName evidence="11">Transporter</fullName>
    </recommendedName>
</protein>
<name>A0A1J0A7A4_9ENTE</name>
<gene>
    <name evidence="9" type="ORF">BHY08_08330</name>
</gene>
<dbReference type="PANTHER" id="PTHR36838">
    <property type="entry name" value="AUXIN EFFLUX CARRIER FAMILY PROTEIN"/>
    <property type="match status" value="1"/>
</dbReference>
<dbReference type="Gene3D" id="1.20.1530.20">
    <property type="match status" value="1"/>
</dbReference>
<evidence type="ECO:0000256" key="7">
    <source>
        <dbReference type="ARBA" id="ARBA00023136"/>
    </source>
</evidence>
<dbReference type="Proteomes" id="UP000191200">
    <property type="component" value="Chromosome"/>
</dbReference>
<dbReference type="InterPro" id="IPR004776">
    <property type="entry name" value="Mem_transp_PIN-like"/>
</dbReference>
<organism evidence="9 10">
    <name type="scientific">Vagococcus teuberi</name>
    <dbReference type="NCBI Taxonomy" id="519472"/>
    <lineage>
        <taxon>Bacteria</taxon>
        <taxon>Bacillati</taxon>
        <taxon>Bacillota</taxon>
        <taxon>Bacilli</taxon>
        <taxon>Lactobacillales</taxon>
        <taxon>Enterococcaceae</taxon>
        <taxon>Vagococcus</taxon>
    </lineage>
</organism>
<evidence type="ECO:0000256" key="6">
    <source>
        <dbReference type="ARBA" id="ARBA00022989"/>
    </source>
</evidence>
<reference evidence="9 10" key="1">
    <citation type="submission" date="2016-09" db="EMBL/GenBank/DDBJ databases">
        <title>Vagococcus teuberi sp. nov., isolated from the Malian artisanal sour milk fene.</title>
        <authorList>
            <person name="Wullschleger S."/>
            <person name="Seifert C."/>
            <person name="Baumgartner S."/>
            <person name="Lacroix C."/>
            <person name="Bonfoh B."/>
            <person name="Stevens M.J."/>
            <person name="Meile L."/>
        </authorList>
    </citation>
    <scope>NUCLEOTIDE SEQUENCE [LARGE SCALE GENOMIC DNA]</scope>
    <source>
        <strain evidence="9 10">DSM 21459</strain>
    </source>
</reference>
<keyword evidence="10" id="KW-1185">Reference proteome</keyword>
<evidence type="ECO:0000256" key="2">
    <source>
        <dbReference type="ARBA" id="ARBA00010145"/>
    </source>
</evidence>
<feature type="transmembrane region" description="Helical" evidence="8">
    <location>
        <begin position="6"/>
        <end position="22"/>
    </location>
</feature>
<evidence type="ECO:0000313" key="10">
    <source>
        <dbReference type="Proteomes" id="UP000191200"/>
    </source>
</evidence>